<organism evidence="1 2">
    <name type="scientific">Sorangium cellulosum</name>
    <name type="common">Polyangium cellulosum</name>
    <dbReference type="NCBI Taxonomy" id="56"/>
    <lineage>
        <taxon>Bacteria</taxon>
        <taxon>Pseudomonadati</taxon>
        <taxon>Myxococcota</taxon>
        <taxon>Polyangia</taxon>
        <taxon>Polyangiales</taxon>
        <taxon>Polyangiaceae</taxon>
        <taxon>Sorangium</taxon>
    </lineage>
</organism>
<dbReference type="Pfam" id="PF19714">
    <property type="entry name" value="DUF6209"/>
    <property type="match status" value="1"/>
</dbReference>
<dbReference type="Proteomes" id="UP000075604">
    <property type="component" value="Unassembled WGS sequence"/>
</dbReference>
<dbReference type="InterPro" id="IPR046181">
    <property type="entry name" value="DUF6209"/>
</dbReference>
<evidence type="ECO:0000313" key="2">
    <source>
        <dbReference type="Proteomes" id="UP000075604"/>
    </source>
</evidence>
<sequence>MTKAAVLQFLPDWIHAQQGEIERRGALRIEYDMSRLSRCFTTWRGAKIGDIVAYVRFHPRGEIVQGSVVEEVRAEGRPPGPVVAHRAAPLELAVPDDATGVELWFHHFSQTSRRCDAWDSRFGENYWFDVGGPPPRSPAQPVVYRAGAQARADIANVQTAQVSKINAFPRPADGPSVGKDLQTNLNLVAWVSHTAWGANAWIDVHVFDGGDALIHAETFPLAYAGFGPVQQYIFTGKIFQGSTATPGSVSPRPDARKVQFRLYYELDGQVFTDGILHQAALPEDALI</sequence>
<proteinExistence type="predicted"/>
<dbReference type="EMBL" id="JELX01002022">
    <property type="protein sequence ID" value="KYF56795.1"/>
    <property type="molecule type" value="Genomic_DNA"/>
</dbReference>
<name>A0A150PM82_SORCE</name>
<gene>
    <name evidence="1" type="ORF">BE04_41025</name>
</gene>
<comment type="caution">
    <text evidence="1">The sequence shown here is derived from an EMBL/GenBank/DDBJ whole genome shotgun (WGS) entry which is preliminary data.</text>
</comment>
<accession>A0A150PM82</accession>
<evidence type="ECO:0000313" key="1">
    <source>
        <dbReference type="EMBL" id="KYF56795.1"/>
    </source>
</evidence>
<protein>
    <submittedName>
        <fullName evidence="1">Uncharacterized protein</fullName>
    </submittedName>
</protein>
<dbReference type="AlphaFoldDB" id="A0A150PM82"/>
<reference evidence="1 2" key="1">
    <citation type="submission" date="2014-02" db="EMBL/GenBank/DDBJ databases">
        <title>The small core and large imbalanced accessory genome model reveals a collaborative survival strategy of Sorangium cellulosum strains in nature.</title>
        <authorList>
            <person name="Han K."/>
            <person name="Peng R."/>
            <person name="Blom J."/>
            <person name="Li Y.-Z."/>
        </authorList>
    </citation>
    <scope>NUCLEOTIDE SEQUENCE [LARGE SCALE GENOMIC DNA]</scope>
    <source>
        <strain evidence="1 2">So0157-18</strain>
    </source>
</reference>